<feature type="region of interest" description="Disordered" evidence="3">
    <location>
        <begin position="359"/>
        <end position="391"/>
    </location>
</feature>
<dbReference type="InterPro" id="IPR032699">
    <property type="entry name" value="Izumo-Ig"/>
</dbReference>
<dbReference type="Proteomes" id="UP001652583">
    <property type="component" value="Chromosome E2"/>
</dbReference>
<evidence type="ECO:0000259" key="6">
    <source>
        <dbReference type="SMART" id="SM00409"/>
    </source>
</evidence>
<dbReference type="RefSeq" id="XP_053067053.1">
    <property type="nucleotide sequence ID" value="XM_053211078.1"/>
</dbReference>
<dbReference type="InterPro" id="IPR003599">
    <property type="entry name" value="Ig_sub"/>
</dbReference>
<keyword evidence="4" id="KW-0812">Transmembrane</keyword>
<evidence type="ECO:0000256" key="1">
    <source>
        <dbReference type="ARBA" id="ARBA00009633"/>
    </source>
</evidence>
<evidence type="ECO:0000256" key="4">
    <source>
        <dbReference type="SAM" id="Phobius"/>
    </source>
</evidence>
<organism evidence="7 8">
    <name type="scientific">Acinonyx jubatus</name>
    <name type="common">Cheetah</name>
    <dbReference type="NCBI Taxonomy" id="32536"/>
    <lineage>
        <taxon>Eukaryota</taxon>
        <taxon>Metazoa</taxon>
        <taxon>Chordata</taxon>
        <taxon>Craniata</taxon>
        <taxon>Vertebrata</taxon>
        <taxon>Euteleostomi</taxon>
        <taxon>Mammalia</taxon>
        <taxon>Eutheria</taxon>
        <taxon>Laurasiatheria</taxon>
        <taxon>Carnivora</taxon>
        <taxon>Feliformia</taxon>
        <taxon>Felidae</taxon>
        <taxon>Felinae</taxon>
        <taxon>Acinonyx</taxon>
    </lineage>
</organism>
<evidence type="ECO:0000256" key="5">
    <source>
        <dbReference type="SAM" id="SignalP"/>
    </source>
</evidence>
<feature type="signal peptide" evidence="5">
    <location>
        <begin position="1"/>
        <end position="21"/>
    </location>
</feature>
<dbReference type="GeneID" id="106988693"/>
<reference evidence="8" key="1">
    <citation type="submission" date="2025-08" db="UniProtKB">
        <authorList>
            <consortium name="RefSeq"/>
        </authorList>
    </citation>
    <scope>IDENTIFICATION</scope>
    <source>
        <tissue evidence="8">Blood</tissue>
    </source>
</reference>
<dbReference type="PANTHER" id="PTHR35540:SF1">
    <property type="entry name" value="IZUMO SPERM-EGG FUSION PROTEIN 1"/>
    <property type="match status" value="1"/>
</dbReference>
<name>A0ABM3P5U7_ACIJB</name>
<dbReference type="Pfam" id="PF15005">
    <property type="entry name" value="IZUMO"/>
    <property type="match status" value="1"/>
</dbReference>
<proteinExistence type="inferred from homology"/>
<keyword evidence="7" id="KW-1185">Reference proteome</keyword>
<evidence type="ECO:0000256" key="2">
    <source>
        <dbReference type="ARBA" id="ARBA00022729"/>
    </source>
</evidence>
<dbReference type="Gene3D" id="2.60.40.10">
    <property type="entry name" value="Immunoglobulins"/>
    <property type="match status" value="1"/>
</dbReference>
<evidence type="ECO:0000313" key="7">
    <source>
        <dbReference type="Proteomes" id="UP001652583"/>
    </source>
</evidence>
<gene>
    <name evidence="8" type="primary">LOC106988693</name>
</gene>
<feature type="compositionally biased region" description="Basic and acidic residues" evidence="3">
    <location>
        <begin position="380"/>
        <end position="391"/>
    </location>
</feature>
<dbReference type="InterPro" id="IPR032700">
    <property type="entry name" value="IZUMO1"/>
</dbReference>
<keyword evidence="2 5" id="KW-0732">Signal</keyword>
<dbReference type="InterPro" id="IPR013783">
    <property type="entry name" value="Ig-like_fold"/>
</dbReference>
<dbReference type="Pfam" id="PF16706">
    <property type="entry name" value="Izumo-Ig"/>
    <property type="match status" value="1"/>
</dbReference>
<protein>
    <submittedName>
        <fullName evidence="8">Izumo sperm-egg fusion protein 1-like</fullName>
    </submittedName>
</protein>
<keyword evidence="4" id="KW-0472">Membrane</keyword>
<dbReference type="PANTHER" id="PTHR35540">
    <property type="entry name" value="IZUMO SPERM-EGG FUSION PROTEIN 1"/>
    <property type="match status" value="1"/>
</dbReference>
<accession>A0ABM3P5U7</accession>
<dbReference type="InterPro" id="IPR029389">
    <property type="entry name" value="IZUMO"/>
</dbReference>
<comment type="similarity">
    <text evidence="1">Belongs to the Izumo family.</text>
</comment>
<dbReference type="SMART" id="SM00409">
    <property type="entry name" value="IG"/>
    <property type="match status" value="1"/>
</dbReference>
<keyword evidence="4" id="KW-1133">Transmembrane helix</keyword>
<dbReference type="SUPFAM" id="SSF48726">
    <property type="entry name" value="Immunoglobulin"/>
    <property type="match status" value="1"/>
</dbReference>
<evidence type="ECO:0000256" key="3">
    <source>
        <dbReference type="SAM" id="MobiDB-lite"/>
    </source>
</evidence>
<evidence type="ECO:0000313" key="8">
    <source>
        <dbReference type="RefSeq" id="XP_053067053.1"/>
    </source>
</evidence>
<sequence length="391" mass="43928">MGPQVALLVAALAGCLLGARSCVICDPRVVAALDALEKEYLPTHLAPGRHRQVMERIRETVRNFRDLPYLEDTFMGVIDEATMETSVLSFLRSVRLIRNSGAADASFEKEVSKILTREKATFQSYILRFQREDLCPNKCGTMLQRLMWCSNCVQDNYICRKSRDCGVRHINVREKEDMILDCELNWHKLSQGLTYYSFYRVWGSNSETLLYKGKWPTLTKPLVRPEDAGDYRCELGIERSGPATVIHFEVTVLPQRIFGEIKSKSSTFVTQPSTTETQSPTIRTQSPAIGTEAEEIWGDLSPTLRPSECSNPKNVQTGLLVGLLLWSFLLLILGFVTGILCFRSGVVIDSIKSRHHTEMAAAPRDQAPQSQLSQSHVLKVPKDKDSGPSDK</sequence>
<feature type="transmembrane region" description="Helical" evidence="4">
    <location>
        <begin position="319"/>
        <end position="342"/>
    </location>
</feature>
<feature type="compositionally biased region" description="Polar residues" evidence="3">
    <location>
        <begin position="367"/>
        <end position="376"/>
    </location>
</feature>
<dbReference type="InterPro" id="IPR036179">
    <property type="entry name" value="Ig-like_dom_sf"/>
</dbReference>
<feature type="chain" id="PRO_5045076297" evidence="5">
    <location>
        <begin position="22"/>
        <end position="391"/>
    </location>
</feature>
<feature type="domain" description="Immunoglobulin" evidence="6">
    <location>
        <begin position="167"/>
        <end position="253"/>
    </location>
</feature>